<dbReference type="CDD" id="cd11053">
    <property type="entry name" value="CYP110-like"/>
    <property type="match status" value="1"/>
</dbReference>
<evidence type="ECO:0000313" key="6">
    <source>
        <dbReference type="Proteomes" id="UP000003835"/>
    </source>
</evidence>
<keyword evidence="3 4" id="KW-0349">Heme</keyword>
<dbReference type="Gene3D" id="1.10.630.10">
    <property type="entry name" value="Cytochrome P450"/>
    <property type="match status" value="1"/>
</dbReference>
<dbReference type="InterPro" id="IPR002401">
    <property type="entry name" value="Cyt_P450_E_grp-I"/>
</dbReference>
<dbReference type="GO" id="GO:0016705">
    <property type="term" value="F:oxidoreductase activity, acting on paired donors, with incorporation or reduction of molecular oxygen"/>
    <property type="evidence" value="ECO:0007669"/>
    <property type="project" value="InterPro"/>
</dbReference>
<dbReference type="GO" id="GO:0005506">
    <property type="term" value="F:iron ion binding"/>
    <property type="evidence" value="ECO:0007669"/>
    <property type="project" value="InterPro"/>
</dbReference>
<dbReference type="GO" id="GO:0004497">
    <property type="term" value="F:monooxygenase activity"/>
    <property type="evidence" value="ECO:0007669"/>
    <property type="project" value="UniProtKB-KW"/>
</dbReference>
<dbReference type="PRINTS" id="PR00463">
    <property type="entry name" value="EP450I"/>
</dbReference>
<keyword evidence="4" id="KW-0560">Oxidoreductase</keyword>
<name>B4VGV4_9CYAN</name>
<dbReference type="PANTHER" id="PTHR24305:SF166">
    <property type="entry name" value="CYTOCHROME P450 12A4, MITOCHONDRIAL-RELATED"/>
    <property type="match status" value="1"/>
</dbReference>
<dbReference type="STRING" id="118168.MC7420_7017"/>
<dbReference type="Pfam" id="PF00067">
    <property type="entry name" value="p450"/>
    <property type="match status" value="1"/>
</dbReference>
<dbReference type="SUPFAM" id="SSF48264">
    <property type="entry name" value="Cytochrome P450"/>
    <property type="match status" value="1"/>
</dbReference>
<comment type="similarity">
    <text evidence="2 4">Belongs to the cytochrome P450 family.</text>
</comment>
<organism evidence="5 6">
    <name type="scientific">Coleofasciculus chthonoplastes PCC 7420</name>
    <dbReference type="NCBI Taxonomy" id="118168"/>
    <lineage>
        <taxon>Bacteria</taxon>
        <taxon>Bacillati</taxon>
        <taxon>Cyanobacteriota</taxon>
        <taxon>Cyanophyceae</taxon>
        <taxon>Coleofasciculales</taxon>
        <taxon>Coleofasciculaceae</taxon>
        <taxon>Coleofasciculus</taxon>
    </lineage>
</organism>
<proteinExistence type="inferred from homology"/>
<dbReference type="OrthoDB" id="446280at2"/>
<evidence type="ECO:0000256" key="3">
    <source>
        <dbReference type="PIRSR" id="PIRSR602401-1"/>
    </source>
</evidence>
<dbReference type="Proteomes" id="UP000003835">
    <property type="component" value="Unassembled WGS sequence"/>
</dbReference>
<dbReference type="GO" id="GO:0020037">
    <property type="term" value="F:heme binding"/>
    <property type="evidence" value="ECO:0007669"/>
    <property type="project" value="InterPro"/>
</dbReference>
<keyword evidence="4" id="KW-0503">Monooxygenase</keyword>
<reference evidence="5 6" key="1">
    <citation type="submission" date="2008-07" db="EMBL/GenBank/DDBJ databases">
        <authorList>
            <person name="Tandeau de Marsac N."/>
            <person name="Ferriera S."/>
            <person name="Johnson J."/>
            <person name="Kravitz S."/>
            <person name="Beeson K."/>
            <person name="Sutton G."/>
            <person name="Rogers Y.-H."/>
            <person name="Friedman R."/>
            <person name="Frazier M."/>
            <person name="Venter J.C."/>
        </authorList>
    </citation>
    <scope>NUCLEOTIDE SEQUENCE [LARGE SCALE GENOMIC DNA]</scope>
    <source>
        <strain evidence="5 6">PCC 7420</strain>
    </source>
</reference>
<keyword evidence="3 4" id="KW-0479">Metal-binding</keyword>
<dbReference type="InterPro" id="IPR036396">
    <property type="entry name" value="Cyt_P450_sf"/>
</dbReference>
<sequence>MKLPDGPTLPFFVQTLQLIADPLKFLDLCTQRYGDAFTLRLLGRNSPPVVFFSHPQAIQSIFTTSSDQFELGKVTDVFRPLTGSTSLIMLDGQQHQVMRGLLMPPLHGKQLPTYSRLIRDITTDAIADWQPGSSLPIRDYMSDISLQVILRVVFGLNVGDRYDRLKQLIEPFLNNITSPLNSIHFFWTPLQQDLGGWSPWGKFVRQRQQIDDLIYEQIAHRRTEPEGDDILSLLMSARDQMGQSLTDVQLRDQLITLLLLGHETTASALAWAFYWLHRQPLCLEKLTQELDSLGENPDPDAIAQLPYLTAVCKEALRVYPIALIAQPRQVKASVQIQGYELEPGAIAVPCIYLTHRRQDVYPEPDQFKPERFVHQQFSPYEYFPFGGGSRSCIGMALSLFEMKLVLATVLSRYQLAIDPNTSVQPWRRGITIVPSKACPMVVKTQRHVHSAREKVISY</sequence>
<dbReference type="PROSITE" id="PS00086">
    <property type="entry name" value="CYTOCHROME_P450"/>
    <property type="match status" value="1"/>
</dbReference>
<evidence type="ECO:0000256" key="1">
    <source>
        <dbReference type="ARBA" id="ARBA00001971"/>
    </source>
</evidence>
<dbReference type="PRINTS" id="PR00385">
    <property type="entry name" value="P450"/>
</dbReference>
<dbReference type="AlphaFoldDB" id="B4VGV4"/>
<dbReference type="HOGENOM" id="CLU_001570_5_1_3"/>
<feature type="binding site" description="axial binding residue" evidence="3">
    <location>
        <position position="392"/>
    </location>
    <ligand>
        <name>heme</name>
        <dbReference type="ChEBI" id="CHEBI:30413"/>
    </ligand>
    <ligandPart>
        <name>Fe</name>
        <dbReference type="ChEBI" id="CHEBI:18248"/>
    </ligandPart>
</feature>
<dbReference type="eggNOG" id="COG2124">
    <property type="taxonomic scope" value="Bacteria"/>
</dbReference>
<accession>B4VGV4</accession>
<keyword evidence="6" id="KW-1185">Reference proteome</keyword>
<dbReference type="InterPro" id="IPR017972">
    <property type="entry name" value="Cyt_P450_CS"/>
</dbReference>
<dbReference type="EMBL" id="DS989841">
    <property type="protein sequence ID" value="EDX78364.1"/>
    <property type="molecule type" value="Genomic_DNA"/>
</dbReference>
<evidence type="ECO:0000256" key="4">
    <source>
        <dbReference type="RuleBase" id="RU000461"/>
    </source>
</evidence>
<dbReference type="InterPro" id="IPR050121">
    <property type="entry name" value="Cytochrome_P450_monoxygenase"/>
</dbReference>
<keyword evidence="3 4" id="KW-0408">Iron</keyword>
<dbReference type="InterPro" id="IPR001128">
    <property type="entry name" value="Cyt_P450"/>
</dbReference>
<gene>
    <name evidence="5" type="ORF">MC7420_7017</name>
</gene>
<dbReference type="PANTHER" id="PTHR24305">
    <property type="entry name" value="CYTOCHROME P450"/>
    <property type="match status" value="1"/>
</dbReference>
<dbReference type="RefSeq" id="WP_006097820.1">
    <property type="nucleotide sequence ID" value="NZ_DS989841.1"/>
</dbReference>
<evidence type="ECO:0000256" key="2">
    <source>
        <dbReference type="ARBA" id="ARBA00010617"/>
    </source>
</evidence>
<comment type="cofactor">
    <cofactor evidence="1 3">
        <name>heme</name>
        <dbReference type="ChEBI" id="CHEBI:30413"/>
    </cofactor>
</comment>
<evidence type="ECO:0000313" key="5">
    <source>
        <dbReference type="EMBL" id="EDX78364.1"/>
    </source>
</evidence>
<protein>
    <submittedName>
        <fullName evidence="5">Cytochrome P450 superfamily</fullName>
    </submittedName>
</protein>